<evidence type="ECO:0000259" key="3">
    <source>
        <dbReference type="Pfam" id="PF24035"/>
    </source>
</evidence>
<dbReference type="Proteomes" id="UP000017840">
    <property type="component" value="Unassembled WGS sequence"/>
</dbReference>
<organism evidence="4 5">
    <name type="scientific">Candidatus Halobonum tyrrellensis G22</name>
    <dbReference type="NCBI Taxonomy" id="1324957"/>
    <lineage>
        <taxon>Archaea</taxon>
        <taxon>Methanobacteriati</taxon>
        <taxon>Methanobacteriota</taxon>
        <taxon>Stenosarchaea group</taxon>
        <taxon>Halobacteria</taxon>
        <taxon>Halobacteriales</taxon>
        <taxon>Haloferacaceae</taxon>
        <taxon>Candidatus Halobonum</taxon>
    </lineage>
</organism>
<accession>V4HCX0</accession>
<feature type="transmembrane region" description="Helical" evidence="2">
    <location>
        <begin position="220"/>
        <end position="241"/>
    </location>
</feature>
<keyword evidence="2" id="KW-1133">Transmembrane helix</keyword>
<feature type="region of interest" description="Disordered" evidence="1">
    <location>
        <begin position="84"/>
        <end position="136"/>
    </location>
</feature>
<dbReference type="EMBL" id="ASGZ01000028">
    <property type="protein sequence ID" value="ESP88570.1"/>
    <property type="molecule type" value="Genomic_DNA"/>
</dbReference>
<evidence type="ECO:0000313" key="4">
    <source>
        <dbReference type="EMBL" id="ESP88570.1"/>
    </source>
</evidence>
<dbReference type="eggNOG" id="arCOG03828">
    <property type="taxonomic scope" value="Archaea"/>
</dbReference>
<evidence type="ECO:0000313" key="5">
    <source>
        <dbReference type="Proteomes" id="UP000017840"/>
    </source>
</evidence>
<keyword evidence="2" id="KW-0472">Membrane</keyword>
<feature type="compositionally biased region" description="Gly residues" evidence="1">
    <location>
        <begin position="13"/>
        <end position="25"/>
    </location>
</feature>
<dbReference type="InterPro" id="IPR055768">
    <property type="entry name" value="DUF7344"/>
</dbReference>
<reference evidence="4 5" key="1">
    <citation type="journal article" date="2013" name="Genome Announc.">
        <title>Draft Genome Sequence of 'Candidatus Halobonum tyrrellensis' Strain G22, Isolated from the Hypersaline Waters of Lake Tyrrell, Australia.</title>
        <authorList>
            <person name="Ugalde J.A."/>
            <person name="Narasingarao P."/>
            <person name="Kuo S."/>
            <person name="Podell S."/>
            <person name="Allen E.E."/>
        </authorList>
    </citation>
    <scope>NUCLEOTIDE SEQUENCE [LARGE SCALE GENOMIC DNA]</scope>
    <source>
        <strain evidence="4 5">G22</strain>
    </source>
</reference>
<name>V4HCX0_9EURY</name>
<dbReference type="Pfam" id="PF24035">
    <property type="entry name" value="DUF7344"/>
    <property type="match status" value="1"/>
</dbReference>
<protein>
    <recommendedName>
        <fullName evidence="3">DUF7344 domain-containing protein</fullName>
    </recommendedName>
</protein>
<evidence type="ECO:0000256" key="2">
    <source>
        <dbReference type="SAM" id="Phobius"/>
    </source>
</evidence>
<keyword evidence="2" id="KW-0812">Transmembrane</keyword>
<keyword evidence="5" id="KW-1185">Reference proteome</keyword>
<proteinExistence type="predicted"/>
<comment type="caution">
    <text evidence="4">The sequence shown here is derived from an EMBL/GenBank/DDBJ whole genome shotgun (WGS) entry which is preliminary data.</text>
</comment>
<sequence length="256" mass="25868">MVTPRSGVSSNTGGEGGSASAGNGPGWRVDAPGVAVGRGPTAVDPDDVFGAVRERPRRYVIHALAQSDGPVAVDDLADRVAGWMDGTRGSWGPRDTAEPRGTPEAHGSPKALETSGARRETANPAPTAPGADAGPTPARMRLALQQVHLPKMAEAGVLEYEPDRGVVRSTAATAAVRSSLEAVPPADVPWRLHAALVVGAFLVGVAVVGGAAPVDSLPSLVGVLLPAAAVTVVGASLGATLRGRRLGRDGPPPRQL</sequence>
<evidence type="ECO:0000256" key="1">
    <source>
        <dbReference type="SAM" id="MobiDB-lite"/>
    </source>
</evidence>
<dbReference type="AlphaFoldDB" id="V4HCX0"/>
<dbReference type="STRING" id="1324957.K933_08922"/>
<feature type="domain" description="DUF7344" evidence="3">
    <location>
        <begin position="137"/>
        <end position="168"/>
    </location>
</feature>
<feature type="compositionally biased region" description="Low complexity" evidence="1">
    <location>
        <begin position="124"/>
        <end position="136"/>
    </location>
</feature>
<gene>
    <name evidence="4" type="ORF">K933_08922</name>
</gene>
<feature type="region of interest" description="Disordered" evidence="1">
    <location>
        <begin position="1"/>
        <end position="29"/>
    </location>
</feature>
<feature type="transmembrane region" description="Helical" evidence="2">
    <location>
        <begin position="194"/>
        <end position="214"/>
    </location>
</feature>